<protein>
    <submittedName>
        <fullName evidence="1">Uncharacterized protein</fullName>
    </submittedName>
</protein>
<organism evidence="1 2">
    <name type="scientific">Streptomyces phage Picard</name>
    <dbReference type="NCBI Taxonomy" id="1920311"/>
    <lineage>
        <taxon>Viruses</taxon>
        <taxon>Duplodnaviria</taxon>
        <taxon>Heunggongvirae</taxon>
        <taxon>Uroviricota</taxon>
        <taxon>Caudoviricetes</taxon>
        <taxon>Picardvirus</taxon>
        <taxon>Picardvirus picard</taxon>
    </lineage>
</organism>
<name>A0A1J0MCF1_9CAUD</name>
<proteinExistence type="predicted"/>
<dbReference type="Proteomes" id="UP000226324">
    <property type="component" value="Segment"/>
</dbReference>
<evidence type="ECO:0000313" key="2">
    <source>
        <dbReference type="Proteomes" id="UP000226324"/>
    </source>
</evidence>
<reference evidence="1 2" key="1">
    <citation type="submission" date="2016-11" db="EMBL/GenBank/DDBJ databases">
        <authorList>
            <person name="Adame A."/>
            <person name="Tommaney K.S."/>
            <person name="Leatherman A.T."/>
            <person name="Nguyen L.K."/>
            <person name="Nayek S."/>
            <person name="Bhuiyan S."/>
            <person name="Layton S.R."/>
            <person name="Donegan-Quick R."/>
            <person name="Schaff J."/>
            <person name="Hughes L.E."/>
            <person name="Garlena R.A."/>
            <person name="Russell D.A."/>
            <person name="Pope W.H."/>
            <person name="Jacobs-Sera D."/>
            <person name="Hendrix R.W."/>
            <person name="Hatfull G.F."/>
        </authorList>
    </citation>
    <scope>NUCLEOTIDE SEQUENCE [LARGE SCALE GENOMIC DNA]</scope>
</reference>
<evidence type="ECO:0000313" key="1">
    <source>
        <dbReference type="EMBL" id="APD18534.1"/>
    </source>
</evidence>
<keyword evidence="2" id="KW-1185">Reference proteome</keyword>
<accession>A0A1J0MCF1</accession>
<gene>
    <name evidence="1" type="ORF">SEA_PICARD_2</name>
</gene>
<sequence length="74" mass="8009">MTSLPTHITTDQRRTALRALGLPPALVQSVTVDQGDGVTASLYVLDREGRRIRHGDEVLTADVRIPAAEEVNTS</sequence>
<dbReference type="EMBL" id="KY092480">
    <property type="protein sequence ID" value="APD18534.1"/>
    <property type="molecule type" value="Genomic_DNA"/>
</dbReference>